<reference evidence="1" key="2">
    <citation type="submission" date="2020-05" db="UniProtKB">
        <authorList>
            <consortium name="EnsemblMetazoa"/>
        </authorList>
    </citation>
    <scope>IDENTIFICATION</scope>
    <source>
        <strain evidence="1">ACHKN1017</strain>
    </source>
</reference>
<reference evidence="2" key="1">
    <citation type="submission" date="2013-03" db="EMBL/GenBank/DDBJ databases">
        <title>The Genome Sequence of Anopheles christyi ACHKN1017.</title>
        <authorList>
            <consortium name="The Broad Institute Genomics Platform"/>
            <person name="Neafsey D.E."/>
            <person name="Besansky N."/>
            <person name="Walker B."/>
            <person name="Young S.K."/>
            <person name="Zeng Q."/>
            <person name="Gargeya S."/>
            <person name="Fitzgerald M."/>
            <person name="Haas B."/>
            <person name="Abouelleil A."/>
            <person name="Allen A.W."/>
            <person name="Alvarado L."/>
            <person name="Arachchi H.M."/>
            <person name="Berlin A.M."/>
            <person name="Chapman S.B."/>
            <person name="Gainer-Dewar J."/>
            <person name="Goldberg J."/>
            <person name="Griggs A."/>
            <person name="Gujja S."/>
            <person name="Hansen M."/>
            <person name="Howarth C."/>
            <person name="Imamovic A."/>
            <person name="Ireland A."/>
            <person name="Larimer J."/>
            <person name="McCowan C."/>
            <person name="Murphy C."/>
            <person name="Pearson M."/>
            <person name="Poon T.W."/>
            <person name="Priest M."/>
            <person name="Roberts A."/>
            <person name="Saif S."/>
            <person name="Shea T."/>
            <person name="Sisk P."/>
            <person name="Sykes S."/>
            <person name="Wortman J."/>
            <person name="Nusbaum C."/>
            <person name="Birren B."/>
        </authorList>
    </citation>
    <scope>NUCLEOTIDE SEQUENCE [LARGE SCALE GENOMIC DNA]</scope>
    <source>
        <strain evidence="2">ACHKN1017</strain>
    </source>
</reference>
<organism evidence="1 2">
    <name type="scientific">Anopheles christyi</name>
    <dbReference type="NCBI Taxonomy" id="43041"/>
    <lineage>
        <taxon>Eukaryota</taxon>
        <taxon>Metazoa</taxon>
        <taxon>Ecdysozoa</taxon>
        <taxon>Arthropoda</taxon>
        <taxon>Hexapoda</taxon>
        <taxon>Insecta</taxon>
        <taxon>Pterygota</taxon>
        <taxon>Neoptera</taxon>
        <taxon>Endopterygota</taxon>
        <taxon>Diptera</taxon>
        <taxon>Nematocera</taxon>
        <taxon>Culicoidea</taxon>
        <taxon>Culicidae</taxon>
        <taxon>Anophelinae</taxon>
        <taxon>Anopheles</taxon>
    </lineage>
</organism>
<sequence>MKRVVRVFVPRKLRHRRSANEYEGGEEVCFLNEKW</sequence>
<dbReference type="AlphaFoldDB" id="A0A182KJ01"/>
<dbReference type="VEuPathDB" id="VectorBase:ACHR014405"/>
<accession>A0A182KJ01</accession>
<protein>
    <submittedName>
        <fullName evidence="1">Uncharacterized protein</fullName>
    </submittedName>
</protein>
<evidence type="ECO:0000313" key="1">
    <source>
        <dbReference type="EnsemblMetazoa" id="ACHR014405-PA"/>
    </source>
</evidence>
<dbReference type="EnsemblMetazoa" id="ACHR014405-RA">
    <property type="protein sequence ID" value="ACHR014405-PA"/>
    <property type="gene ID" value="ACHR014405"/>
</dbReference>
<name>A0A182KJ01_9DIPT</name>
<keyword evidence="2" id="KW-1185">Reference proteome</keyword>
<dbReference type="Proteomes" id="UP000075881">
    <property type="component" value="Unassembled WGS sequence"/>
</dbReference>
<proteinExistence type="predicted"/>
<evidence type="ECO:0000313" key="2">
    <source>
        <dbReference type="Proteomes" id="UP000075881"/>
    </source>
</evidence>